<dbReference type="Gene3D" id="1.10.10.1450">
    <property type="match status" value="1"/>
</dbReference>
<evidence type="ECO:0000313" key="2">
    <source>
        <dbReference type="EMBL" id="KAJ8939403.1"/>
    </source>
</evidence>
<proteinExistence type="predicted"/>
<sequence length="131" mass="14840">MSVLLTLARSEPLSRCLVTLPDEPFIRAALLGKFCFKLGKIASETHEMINSAYGDDAMGRSSVFEWRKSFREGREKVEDNQRSARASTIKNDESMVKVKNLLKCRIRPAFADSWSPHHDNAPIHTVFAIMD</sequence>
<dbReference type="PANTHER" id="PTHR46060">
    <property type="entry name" value="MARINER MOS1 TRANSPOSASE-LIKE PROTEIN"/>
    <property type="match status" value="1"/>
</dbReference>
<dbReference type="PANTHER" id="PTHR46060:SF1">
    <property type="entry name" value="MARINER MOS1 TRANSPOSASE-LIKE PROTEIN"/>
    <property type="match status" value="1"/>
</dbReference>
<comment type="caution">
    <text evidence="2">The sequence shown here is derived from an EMBL/GenBank/DDBJ whole genome shotgun (WGS) entry which is preliminary data.</text>
</comment>
<dbReference type="Proteomes" id="UP001162162">
    <property type="component" value="Unassembled WGS sequence"/>
</dbReference>
<dbReference type="Pfam" id="PF17906">
    <property type="entry name" value="HTH_48"/>
    <property type="match status" value="1"/>
</dbReference>
<name>A0AAV8XLT8_9CUCU</name>
<evidence type="ECO:0000313" key="3">
    <source>
        <dbReference type="Proteomes" id="UP001162162"/>
    </source>
</evidence>
<dbReference type="EMBL" id="JAPWTK010000491">
    <property type="protein sequence ID" value="KAJ8939403.1"/>
    <property type="molecule type" value="Genomic_DNA"/>
</dbReference>
<protein>
    <recommendedName>
        <fullName evidence="1">Mos1 transposase HTH domain-containing protein</fullName>
    </recommendedName>
</protein>
<evidence type="ECO:0000259" key="1">
    <source>
        <dbReference type="Pfam" id="PF17906"/>
    </source>
</evidence>
<gene>
    <name evidence="2" type="ORF">NQ318_007662</name>
</gene>
<dbReference type="AlphaFoldDB" id="A0AAV8XLT8"/>
<accession>A0AAV8XLT8</accession>
<organism evidence="2 3">
    <name type="scientific">Aromia moschata</name>
    <dbReference type="NCBI Taxonomy" id="1265417"/>
    <lineage>
        <taxon>Eukaryota</taxon>
        <taxon>Metazoa</taxon>
        <taxon>Ecdysozoa</taxon>
        <taxon>Arthropoda</taxon>
        <taxon>Hexapoda</taxon>
        <taxon>Insecta</taxon>
        <taxon>Pterygota</taxon>
        <taxon>Neoptera</taxon>
        <taxon>Endopterygota</taxon>
        <taxon>Coleoptera</taxon>
        <taxon>Polyphaga</taxon>
        <taxon>Cucujiformia</taxon>
        <taxon>Chrysomeloidea</taxon>
        <taxon>Cerambycidae</taxon>
        <taxon>Cerambycinae</taxon>
        <taxon>Callichromatini</taxon>
        <taxon>Aromia</taxon>
    </lineage>
</organism>
<reference evidence="2" key="1">
    <citation type="journal article" date="2023" name="Insect Mol. Biol.">
        <title>Genome sequencing provides insights into the evolution of gene families encoding plant cell wall-degrading enzymes in longhorned beetles.</title>
        <authorList>
            <person name="Shin N.R."/>
            <person name="Okamura Y."/>
            <person name="Kirsch R."/>
            <person name="Pauchet Y."/>
        </authorList>
    </citation>
    <scope>NUCLEOTIDE SEQUENCE</scope>
    <source>
        <strain evidence="2">AMC_N1</strain>
    </source>
</reference>
<keyword evidence="3" id="KW-1185">Reference proteome</keyword>
<dbReference type="InterPro" id="IPR041426">
    <property type="entry name" value="Mos1_HTH"/>
</dbReference>
<feature type="domain" description="Mos1 transposase HTH" evidence="1">
    <location>
        <begin position="34"/>
        <end position="73"/>
    </location>
</feature>
<dbReference type="InterPro" id="IPR052709">
    <property type="entry name" value="Transposase-MT_Hybrid"/>
</dbReference>